<evidence type="ECO:0000256" key="3">
    <source>
        <dbReference type="ARBA" id="ARBA00022840"/>
    </source>
</evidence>
<dbReference type="InterPro" id="IPR003789">
    <property type="entry name" value="Asn/Gln_tRNA_amidoTrase-B-like"/>
</dbReference>
<evidence type="ECO:0000259" key="7">
    <source>
        <dbReference type="Pfam" id="PF02934"/>
    </source>
</evidence>
<keyword evidence="2 6" id="KW-0547">Nucleotide-binding</keyword>
<dbReference type="SUPFAM" id="SSF55931">
    <property type="entry name" value="Glutamine synthetase/guanido kinase"/>
    <property type="match status" value="1"/>
</dbReference>
<evidence type="ECO:0000313" key="9">
    <source>
        <dbReference type="Proteomes" id="UP001208689"/>
    </source>
</evidence>
<dbReference type="Gene3D" id="1.10.150.380">
    <property type="entry name" value="GatB domain, N-terminal subdomain"/>
    <property type="match status" value="1"/>
</dbReference>
<dbReference type="EMBL" id="CP104013">
    <property type="protein sequence ID" value="UYP45951.1"/>
    <property type="molecule type" value="Genomic_DNA"/>
</dbReference>
<dbReference type="PANTHER" id="PTHR11659:SF2">
    <property type="entry name" value="GLUTAMYL-TRNA(GLN) AMIDOTRANSFERASE SUBUNIT E"/>
    <property type="match status" value="1"/>
</dbReference>
<evidence type="ECO:0000256" key="2">
    <source>
        <dbReference type="ARBA" id="ARBA00022741"/>
    </source>
</evidence>
<dbReference type="InterPro" id="IPR042114">
    <property type="entry name" value="GatB_C_1"/>
</dbReference>
<comment type="subunit">
    <text evidence="6">Heterodimer of GatD and GatE.</text>
</comment>
<name>A0ABY6HRA0_9ARCH</name>
<accession>A0ABY6HRA0</accession>
<keyword evidence="9" id="KW-1185">Reference proteome</keyword>
<keyword evidence="1 6" id="KW-0436">Ligase</keyword>
<dbReference type="HAMAP" id="MF_00588">
    <property type="entry name" value="GatE"/>
    <property type="match status" value="1"/>
</dbReference>
<reference evidence="8" key="1">
    <citation type="submission" date="2022-09" db="EMBL/GenBank/DDBJ databases">
        <title>Actin cytoskeleton and complex cell architecture in an #Asgard archaeon.</title>
        <authorList>
            <person name="Ponce Toledo R.I."/>
            <person name="Schleper C."/>
            <person name="Rodrigues Oliveira T."/>
            <person name="Wollweber F."/>
            <person name="Xu J."/>
            <person name="Rittmann S."/>
            <person name="Klingl A."/>
            <person name="Pilhofer M."/>
        </authorList>
    </citation>
    <scope>NUCLEOTIDE SEQUENCE</scope>
    <source>
        <strain evidence="8">B-35</strain>
    </source>
</reference>
<dbReference type="NCBIfam" id="TIGR00134">
    <property type="entry name" value="gatE_arch"/>
    <property type="match status" value="1"/>
</dbReference>
<dbReference type="InterPro" id="IPR014746">
    <property type="entry name" value="Gln_synth/guanido_kin_cat_dom"/>
</dbReference>
<evidence type="ECO:0000256" key="5">
    <source>
        <dbReference type="ARBA" id="ARBA00047913"/>
    </source>
</evidence>
<comment type="similarity">
    <text evidence="6">Belongs to the GatB/GatE family. GatE subfamily.</text>
</comment>
<dbReference type="Pfam" id="PF02934">
    <property type="entry name" value="GatB_N"/>
    <property type="match status" value="1"/>
</dbReference>
<dbReference type="EC" id="6.3.5.-" evidence="6"/>
<evidence type="ECO:0000256" key="1">
    <source>
        <dbReference type="ARBA" id="ARBA00022598"/>
    </source>
</evidence>
<dbReference type="NCBIfam" id="NF003107">
    <property type="entry name" value="PRK04028.1"/>
    <property type="match status" value="1"/>
</dbReference>
<dbReference type="PANTHER" id="PTHR11659">
    <property type="entry name" value="GLUTAMYL-TRNA GLN AMIDOTRANSFERASE SUBUNIT B MITOCHONDRIAL AND PROKARYOTIC PET112-RELATED"/>
    <property type="match status" value="1"/>
</dbReference>
<dbReference type="SUPFAM" id="SSF55261">
    <property type="entry name" value="GAD domain-like"/>
    <property type="match status" value="1"/>
</dbReference>
<dbReference type="InterPro" id="IPR006075">
    <property type="entry name" value="Asn/Gln-tRNA_Trfase_suB/E_cat"/>
</dbReference>
<dbReference type="InterPro" id="IPR017959">
    <property type="entry name" value="Asn/Gln-tRNA_amidoTrfase_suB/E"/>
</dbReference>
<evidence type="ECO:0000256" key="6">
    <source>
        <dbReference type="HAMAP-Rule" id="MF_00588"/>
    </source>
</evidence>
<dbReference type="GO" id="GO:0016874">
    <property type="term" value="F:ligase activity"/>
    <property type="evidence" value="ECO:0007669"/>
    <property type="project" value="UniProtKB-KW"/>
</dbReference>
<keyword evidence="3 6" id="KW-0067">ATP-binding</keyword>
<dbReference type="SUPFAM" id="SSF89095">
    <property type="entry name" value="GatB/YqeY motif"/>
    <property type="match status" value="1"/>
</dbReference>
<organism evidence="8 9">
    <name type="scientific">Candidatus Lokiarchaeum ossiferum</name>
    <dbReference type="NCBI Taxonomy" id="2951803"/>
    <lineage>
        <taxon>Archaea</taxon>
        <taxon>Promethearchaeati</taxon>
        <taxon>Promethearchaeota</taxon>
        <taxon>Promethearchaeia</taxon>
        <taxon>Promethearchaeales</taxon>
        <taxon>Promethearchaeaceae</taxon>
        <taxon>Candidatus Lokiarchaeum</taxon>
    </lineage>
</organism>
<evidence type="ECO:0000256" key="4">
    <source>
        <dbReference type="ARBA" id="ARBA00022917"/>
    </source>
</evidence>
<dbReference type="InterPro" id="IPR004414">
    <property type="entry name" value="GatE"/>
</dbReference>
<feature type="domain" description="Aspartyl/Glutamyl-tRNA(Gln) amidotransferase subunit B/E catalytic" evidence="7">
    <location>
        <begin position="16"/>
        <end position="466"/>
    </location>
</feature>
<dbReference type="Gene3D" id="3.30.1360.30">
    <property type="entry name" value="GAD-like domain"/>
    <property type="match status" value="1"/>
</dbReference>
<evidence type="ECO:0000313" key="8">
    <source>
        <dbReference type="EMBL" id="UYP45951.1"/>
    </source>
</evidence>
<sequence>MLDPKEVDYEKLGFHAGLEVHHQIISPDNRKLFCFCPPDLVKSNRAPDYRFERYFRPVLGEMGDFDPGMLIEYEKGYRCIYNAWEHNCCIYEQDEMPPHWPDLSAIKQGYKLAHWFDMSALVDEIIFARKQYLDGSITTGFQRTTIVGRDGYLMLDGKKIRISNITVEEDSARRIKTENQGRTVHYSLDRLGVPLVEVITDHRDVDTPKELEKTARLIGLTLRISGIGKRGIGAARQDVNISIAGGDRVELKGVQNLNLFGKWCCYEVLRQDMLIKIANTLKERGLVKEALEHTYTDLSEKFNHIPTDCVVMGIRLPKFAGIYNEEIQPGKDFGLDILEKVTLITGVQLDRMFLSHEINKEALRYKREGADSNYFFERITKEKDSEIRTALNLGDDDAYFLAVASQKWCIHAMKKVIERSKIALDGVPQETRRATLDGNSEFLRVIHGKGRLYPDTDTPMIDMDMEEIHGLKSTIGRKPWDIEAFYKANYGFSFKQVEQLIRHEKLEIFEEMVNTYRINPKRAFTFLESTLISLRRNKVEIDSLAKIDMINILTAAQEGQFDFAQVPKITEQKAKNPQKTIDDILDDLKIKKISDEELKTEFSEALSEFEKFQKSKAKLIQVAESKLIQYKTNQITGILMRKIKGSIPGKKVHAFVQTQLEATN</sequence>
<comment type="catalytic activity">
    <reaction evidence="5 6">
        <text>L-glutamyl-tRNA(Gln) + L-glutamine + ATP + H2O = L-glutaminyl-tRNA(Gln) + L-glutamate + ADP + phosphate + H(+)</text>
        <dbReference type="Rhea" id="RHEA:17521"/>
        <dbReference type="Rhea" id="RHEA-COMP:9681"/>
        <dbReference type="Rhea" id="RHEA-COMP:9684"/>
        <dbReference type="ChEBI" id="CHEBI:15377"/>
        <dbReference type="ChEBI" id="CHEBI:15378"/>
        <dbReference type="ChEBI" id="CHEBI:29985"/>
        <dbReference type="ChEBI" id="CHEBI:30616"/>
        <dbReference type="ChEBI" id="CHEBI:43474"/>
        <dbReference type="ChEBI" id="CHEBI:58359"/>
        <dbReference type="ChEBI" id="CHEBI:78520"/>
        <dbReference type="ChEBI" id="CHEBI:78521"/>
        <dbReference type="ChEBI" id="CHEBI:456216"/>
    </reaction>
</comment>
<keyword evidence="4 6" id="KW-0648">Protein biosynthesis</keyword>
<dbReference type="InterPro" id="IPR004115">
    <property type="entry name" value="GAD-like_sf"/>
</dbReference>
<comment type="function">
    <text evidence="6">Allows the formation of correctly charged Gln-tRNA(Gln) through the transamidation of misacylated Glu-tRNA(Gln) in organisms which lack glutaminyl-tRNA synthetase. The reaction takes place in the presence of glutamine and ATP through an activated gamma-phospho-Glu-tRNA(Gln). The GatDE system is specific for glutamate and does not act on aspartate.</text>
</comment>
<gene>
    <name evidence="6" type="primary">gatE</name>
    <name evidence="8" type="ORF">NEF87_002236</name>
</gene>
<protein>
    <recommendedName>
        <fullName evidence="6">Glutamyl-tRNA(Gln) amidotransferase subunit E</fullName>
        <shortName evidence="6">Glu-ADT subunit E</shortName>
        <ecNumber evidence="6">6.3.5.-</ecNumber>
    </recommendedName>
</protein>
<proteinExistence type="inferred from homology"/>
<dbReference type="Proteomes" id="UP001208689">
    <property type="component" value="Chromosome"/>
</dbReference>